<gene>
    <name evidence="1" type="primary">abi</name>
    <name evidence="1" type="ORF">ASN_1P7</name>
</gene>
<reference evidence="2" key="1">
    <citation type="submission" date="2014-09" db="EMBL/GenBank/DDBJ databases">
        <authorList>
            <person name="Illeghems K.G."/>
        </authorList>
    </citation>
    <scope>NUCLEOTIDE SEQUENCE [LARGE SCALE GENOMIC DNA]</scope>
    <source>
        <strain evidence="2">108B</strain>
        <plasmid evidence="2">1P</plasmid>
    </source>
</reference>
<geneLocation type="plasmid" evidence="2">
    <name>1P</name>
</geneLocation>
<dbReference type="Proteomes" id="UP000056109">
    <property type="component" value="Plasmid 1P"/>
</dbReference>
<evidence type="ECO:0000313" key="1">
    <source>
        <dbReference type="EMBL" id="CEF43046.1"/>
    </source>
</evidence>
<dbReference type="PATRIC" id="fig|446692.3.peg.4068"/>
<dbReference type="EMBL" id="LN606601">
    <property type="protein sequence ID" value="CEF43046.1"/>
    <property type="molecule type" value="Genomic_DNA"/>
</dbReference>
<accession>A0A0U5F198</accession>
<keyword evidence="2" id="KW-1185">Reference proteome</keyword>
<dbReference type="KEGG" id="asz:ASN_1P7"/>
<proteinExistence type="predicted"/>
<organism evidence="1 2">
    <name type="scientific">Acetobacter senegalensis</name>
    <dbReference type="NCBI Taxonomy" id="446692"/>
    <lineage>
        <taxon>Bacteria</taxon>
        <taxon>Pseudomonadati</taxon>
        <taxon>Pseudomonadota</taxon>
        <taxon>Alphaproteobacteria</taxon>
        <taxon>Acetobacterales</taxon>
        <taxon>Acetobacteraceae</taxon>
        <taxon>Acetobacter</taxon>
    </lineage>
</organism>
<dbReference type="AlphaFoldDB" id="A0A0U5F198"/>
<sequence length="319" mass="36881">MRPPYTKPHLSFADQVDLLINRGLGVTDRTKAIHHLQRIGYGRLAPYWEPFEQNGPDPRDPSRIIRTDQFRPGAEFRHAVDLYLFDKQLRLLFLDAIERIEVALRVDLAHTLGKRDPWAHLSPAFLDTRRANTPFHDGTRHQNWLDKANQSIRRSKESWVKQFFDTYSSPLPIWMAVETWDFGTLSWLLFMAHPRDRFAIASRYGLLPDTLVSWIRCLAFVRNICAHHSRLWNSPIINQPNVPKEQEAPTVVHIGTEVVRRTRVYGAAAVASCLVKEISAGTSWSRRMKAHWIDFPTMPLARASQGGFTAPWDTLEIWT</sequence>
<dbReference type="InterPro" id="IPR011664">
    <property type="entry name" value="Abi_system_AbiD/AbiF-like"/>
</dbReference>
<evidence type="ECO:0000313" key="2">
    <source>
        <dbReference type="Proteomes" id="UP000056109"/>
    </source>
</evidence>
<protein>
    <submittedName>
        <fullName evidence="1">Abi family protein</fullName>
    </submittedName>
</protein>
<dbReference type="Pfam" id="PF07751">
    <property type="entry name" value="Abi_2"/>
    <property type="match status" value="1"/>
</dbReference>
<name>A0A0U5F198_9PROT</name>